<dbReference type="InterPro" id="IPR036388">
    <property type="entry name" value="WH-like_DNA-bd_sf"/>
</dbReference>
<accession>A0A075K833</accession>
<feature type="domain" description="RNA polymerase sigma-70 region 2" evidence="6">
    <location>
        <begin position="26"/>
        <end position="92"/>
    </location>
</feature>
<evidence type="ECO:0000313" key="8">
    <source>
        <dbReference type="EMBL" id="AIF48333.1"/>
    </source>
</evidence>
<dbReference type="HOGENOM" id="CLU_047691_9_2_6"/>
<name>A0A075K833_9GAMM</name>
<keyword evidence="5" id="KW-0804">Transcription</keyword>
<evidence type="ECO:0000313" key="9">
    <source>
        <dbReference type="Proteomes" id="UP000027987"/>
    </source>
</evidence>
<dbReference type="Pfam" id="PF04542">
    <property type="entry name" value="Sigma70_r2"/>
    <property type="match status" value="1"/>
</dbReference>
<feature type="domain" description="RNA polymerase sigma factor 70 region 4 type 2" evidence="7">
    <location>
        <begin position="126"/>
        <end position="178"/>
    </location>
</feature>
<dbReference type="InterPro" id="IPR013325">
    <property type="entry name" value="RNA_pol_sigma_r2"/>
</dbReference>
<dbReference type="Gene3D" id="1.10.10.10">
    <property type="entry name" value="Winged helix-like DNA-binding domain superfamily/Winged helix DNA-binding domain"/>
    <property type="match status" value="1"/>
</dbReference>
<dbReference type="PANTHER" id="PTHR43133:SF8">
    <property type="entry name" value="RNA POLYMERASE SIGMA FACTOR HI_1459-RELATED"/>
    <property type="match status" value="1"/>
</dbReference>
<dbReference type="SUPFAM" id="SSF88946">
    <property type="entry name" value="Sigma2 domain of RNA polymerase sigma factors"/>
    <property type="match status" value="1"/>
</dbReference>
<dbReference type="GO" id="GO:0006352">
    <property type="term" value="P:DNA-templated transcription initiation"/>
    <property type="evidence" value="ECO:0007669"/>
    <property type="project" value="InterPro"/>
</dbReference>
<dbReference type="InterPro" id="IPR013249">
    <property type="entry name" value="RNA_pol_sigma70_r4_t2"/>
</dbReference>
<dbReference type="GO" id="GO:0003677">
    <property type="term" value="F:DNA binding"/>
    <property type="evidence" value="ECO:0007669"/>
    <property type="project" value="UniProtKB-KW"/>
</dbReference>
<evidence type="ECO:0000256" key="5">
    <source>
        <dbReference type="ARBA" id="ARBA00023163"/>
    </source>
</evidence>
<dbReference type="GO" id="GO:0016987">
    <property type="term" value="F:sigma factor activity"/>
    <property type="evidence" value="ECO:0007669"/>
    <property type="project" value="UniProtKB-KW"/>
</dbReference>
<dbReference type="CDD" id="cd06171">
    <property type="entry name" value="Sigma70_r4"/>
    <property type="match status" value="1"/>
</dbReference>
<evidence type="ECO:0000256" key="2">
    <source>
        <dbReference type="ARBA" id="ARBA00023015"/>
    </source>
</evidence>
<dbReference type="OrthoDB" id="9784272at2"/>
<dbReference type="RefSeq" id="WP_019465951.1">
    <property type="nucleotide sequence ID" value="NZ_ALOY01000166.1"/>
</dbReference>
<keyword evidence="2" id="KW-0805">Transcription regulation</keyword>
<sequence>MDASVDDDATLMLAYARGNTAAFDTLYARHRGALYRFLLRTARDPQLAEELFQETWSRVIASRTRYAPQAKFTTWLLQIAHNLLIDHHRRKRPVATGEEAERVFEHTAAQEHEQPEHVLSDFERRRRLQMAIEQLPDEQRTAVLLRLENDLSVEEIAEVTGVGRETAKSRLRYAMNRLREQLAE</sequence>
<organism evidence="8 9">
    <name type="scientific">Dyella japonica A8</name>
    <dbReference type="NCBI Taxonomy" id="1217721"/>
    <lineage>
        <taxon>Bacteria</taxon>
        <taxon>Pseudomonadati</taxon>
        <taxon>Pseudomonadota</taxon>
        <taxon>Gammaproteobacteria</taxon>
        <taxon>Lysobacterales</taxon>
        <taxon>Rhodanobacteraceae</taxon>
        <taxon>Dyella</taxon>
    </lineage>
</organism>
<dbReference type="EMBL" id="CP008884">
    <property type="protein sequence ID" value="AIF48333.1"/>
    <property type="molecule type" value="Genomic_DNA"/>
</dbReference>
<reference evidence="8 9" key="1">
    <citation type="submission" date="2014-07" db="EMBL/GenBank/DDBJ databases">
        <title>Complete Genome Sequence of Dyella japonica Strain A8 Isolated from Malaysian Tropical Soil.</title>
        <authorList>
            <person name="Hui R.K.H."/>
            <person name="Chen J.-W."/>
            <person name="Chan K.-G."/>
            <person name="Leung F.C.C."/>
        </authorList>
    </citation>
    <scope>NUCLEOTIDE SEQUENCE [LARGE SCALE GENOMIC DNA]</scope>
    <source>
        <strain evidence="8 9">A8</strain>
    </source>
</reference>
<dbReference type="NCBIfam" id="TIGR02937">
    <property type="entry name" value="sigma70-ECF"/>
    <property type="match status" value="1"/>
</dbReference>
<dbReference type="STRING" id="1217721.HY57_14305"/>
<dbReference type="SUPFAM" id="SSF88659">
    <property type="entry name" value="Sigma3 and sigma4 domains of RNA polymerase sigma factors"/>
    <property type="match status" value="1"/>
</dbReference>
<dbReference type="PANTHER" id="PTHR43133">
    <property type="entry name" value="RNA POLYMERASE ECF-TYPE SIGMA FACTO"/>
    <property type="match status" value="1"/>
</dbReference>
<dbReference type="Gene3D" id="1.10.1740.10">
    <property type="match status" value="1"/>
</dbReference>
<dbReference type="AlphaFoldDB" id="A0A075K833"/>
<dbReference type="PATRIC" id="fig|1217721.7.peg.2945"/>
<evidence type="ECO:0000259" key="6">
    <source>
        <dbReference type="Pfam" id="PF04542"/>
    </source>
</evidence>
<keyword evidence="9" id="KW-1185">Reference proteome</keyword>
<dbReference type="KEGG" id="dja:HY57_14305"/>
<dbReference type="InterPro" id="IPR007627">
    <property type="entry name" value="RNA_pol_sigma70_r2"/>
</dbReference>
<evidence type="ECO:0000256" key="3">
    <source>
        <dbReference type="ARBA" id="ARBA00023082"/>
    </source>
</evidence>
<gene>
    <name evidence="8" type="ORF">HY57_14305</name>
</gene>
<dbReference type="InterPro" id="IPR014284">
    <property type="entry name" value="RNA_pol_sigma-70_dom"/>
</dbReference>
<comment type="similarity">
    <text evidence="1">Belongs to the sigma-70 factor family. ECF subfamily.</text>
</comment>
<dbReference type="Pfam" id="PF08281">
    <property type="entry name" value="Sigma70_r4_2"/>
    <property type="match status" value="1"/>
</dbReference>
<keyword evidence="3" id="KW-0731">Sigma factor</keyword>
<evidence type="ECO:0000259" key="7">
    <source>
        <dbReference type="Pfam" id="PF08281"/>
    </source>
</evidence>
<evidence type="ECO:0000256" key="4">
    <source>
        <dbReference type="ARBA" id="ARBA00023125"/>
    </source>
</evidence>
<dbReference type="NCBIfam" id="NF009166">
    <property type="entry name" value="PRK12513.1"/>
    <property type="match status" value="1"/>
</dbReference>
<dbReference type="InterPro" id="IPR013324">
    <property type="entry name" value="RNA_pol_sigma_r3/r4-like"/>
</dbReference>
<proteinExistence type="inferred from homology"/>
<dbReference type="Proteomes" id="UP000027987">
    <property type="component" value="Chromosome"/>
</dbReference>
<protein>
    <submittedName>
        <fullName evidence="8">RNA polymerase sigma factor</fullName>
    </submittedName>
</protein>
<evidence type="ECO:0000256" key="1">
    <source>
        <dbReference type="ARBA" id="ARBA00010641"/>
    </source>
</evidence>
<dbReference type="InterPro" id="IPR039425">
    <property type="entry name" value="RNA_pol_sigma-70-like"/>
</dbReference>
<keyword evidence="4" id="KW-0238">DNA-binding</keyword>